<feature type="binding site" evidence="5">
    <location>
        <position position="130"/>
    </location>
    <ligand>
        <name>Mn(2+)</name>
        <dbReference type="ChEBI" id="CHEBI:29035"/>
        <label>1</label>
    </ligand>
</feature>
<evidence type="ECO:0000256" key="4">
    <source>
        <dbReference type="ARBA" id="ARBA00023211"/>
    </source>
</evidence>
<dbReference type="EMBL" id="JAAIVB010000021">
    <property type="protein sequence ID" value="NEX60923.1"/>
    <property type="molecule type" value="Genomic_DNA"/>
</dbReference>
<dbReference type="NCBIfam" id="TIGR01227">
    <property type="entry name" value="hutG"/>
    <property type="match status" value="1"/>
</dbReference>
<evidence type="ECO:0000256" key="6">
    <source>
        <dbReference type="NCBIfam" id="TIGR01227"/>
    </source>
</evidence>
<dbReference type="UniPathway" id="UPA00379">
    <property type="reaction ID" value="UER00552"/>
</dbReference>
<evidence type="ECO:0000256" key="2">
    <source>
        <dbReference type="ARBA" id="ARBA00022801"/>
    </source>
</evidence>
<proteinExistence type="inferred from homology"/>
<dbReference type="PROSITE" id="PS51409">
    <property type="entry name" value="ARGINASE_2"/>
    <property type="match status" value="1"/>
</dbReference>
<dbReference type="PANTHER" id="PTHR11358">
    <property type="entry name" value="ARGINASE/AGMATINASE"/>
    <property type="match status" value="1"/>
</dbReference>
<keyword evidence="3 5" id="KW-0369">Histidine metabolism</keyword>
<feature type="binding site" evidence="5">
    <location>
        <position position="252"/>
    </location>
    <ligand>
        <name>Mn(2+)</name>
        <dbReference type="ChEBI" id="CHEBI:29035"/>
        <label>2</label>
    </ligand>
</feature>
<comment type="caution">
    <text evidence="8">The sequence shown here is derived from an EMBL/GenBank/DDBJ whole genome shotgun (WGS) entry which is preliminary data.</text>
</comment>
<dbReference type="GO" id="GO:0019556">
    <property type="term" value="P:L-histidine catabolic process to glutamate and formamide"/>
    <property type="evidence" value="ECO:0007669"/>
    <property type="project" value="UniProtKB-UniRule"/>
</dbReference>
<keyword evidence="1 5" id="KW-0479">Metal-binding</keyword>
<comment type="similarity">
    <text evidence="5 7">Belongs to the arginase family.</text>
</comment>
<keyword evidence="2 5" id="KW-0378">Hydrolase</keyword>
<feature type="binding site" evidence="5">
    <location>
        <position position="250"/>
    </location>
    <ligand>
        <name>Mn(2+)</name>
        <dbReference type="ChEBI" id="CHEBI:29035"/>
        <label>1</label>
    </ligand>
</feature>
<evidence type="ECO:0000313" key="9">
    <source>
        <dbReference type="Proteomes" id="UP000482155"/>
    </source>
</evidence>
<dbReference type="InterPro" id="IPR006035">
    <property type="entry name" value="Ureohydrolase"/>
</dbReference>
<feature type="binding site" evidence="5">
    <location>
        <position position="163"/>
    </location>
    <ligand>
        <name>Mn(2+)</name>
        <dbReference type="ChEBI" id="CHEBI:29035"/>
        <label>1</label>
    </ligand>
</feature>
<accession>A0A6B3SJL3</accession>
<dbReference type="GO" id="GO:0030145">
    <property type="term" value="F:manganese ion binding"/>
    <property type="evidence" value="ECO:0007669"/>
    <property type="project" value="UniProtKB-UniRule"/>
</dbReference>
<comment type="pathway">
    <text evidence="5">Amino-acid degradation; L-histidine degradation into L-glutamate; L-glutamate from N-formimidoyl-L-glutamate (hydrolase route): step 1/1.</text>
</comment>
<evidence type="ECO:0000256" key="5">
    <source>
        <dbReference type="HAMAP-Rule" id="MF_00737"/>
    </source>
</evidence>
<dbReference type="Pfam" id="PF00491">
    <property type="entry name" value="Arginase"/>
    <property type="match status" value="1"/>
</dbReference>
<evidence type="ECO:0000313" key="8">
    <source>
        <dbReference type="EMBL" id="NEX60923.1"/>
    </source>
</evidence>
<feature type="binding site" evidence="5">
    <location>
        <position position="159"/>
    </location>
    <ligand>
        <name>Mn(2+)</name>
        <dbReference type="ChEBI" id="CHEBI:29035"/>
        <label>1</label>
    </ligand>
</feature>
<reference evidence="8 9" key="1">
    <citation type="submission" date="2020-02" db="EMBL/GenBank/DDBJ databases">
        <authorList>
            <person name="Kim M.K."/>
        </authorList>
    </citation>
    <scope>NUCLEOTIDE SEQUENCE [LARGE SCALE GENOMIC DNA]</scope>
    <source>
        <strain evidence="8 9">17J57-3</strain>
    </source>
</reference>
<comment type="catalytic activity">
    <reaction evidence="5">
        <text>N-formimidoyl-L-glutamate + H2O = formamide + L-glutamate</text>
        <dbReference type="Rhea" id="RHEA:22492"/>
        <dbReference type="ChEBI" id="CHEBI:15377"/>
        <dbReference type="ChEBI" id="CHEBI:16397"/>
        <dbReference type="ChEBI" id="CHEBI:29985"/>
        <dbReference type="ChEBI" id="CHEBI:58928"/>
        <dbReference type="EC" id="3.5.3.8"/>
    </reaction>
</comment>
<dbReference type="GO" id="GO:0050415">
    <property type="term" value="F:formimidoylglutamase activity"/>
    <property type="evidence" value="ECO:0007669"/>
    <property type="project" value="UniProtKB-UniRule"/>
</dbReference>
<gene>
    <name evidence="5" type="primary">hutG</name>
    <name evidence="8" type="ORF">G3574_07525</name>
</gene>
<keyword evidence="9" id="KW-1185">Reference proteome</keyword>
<comment type="cofactor">
    <cofactor evidence="5">
        <name>Mn(2+)</name>
        <dbReference type="ChEBI" id="CHEBI:29035"/>
    </cofactor>
    <text evidence="5">Binds 2 manganese ions per subunit.</text>
</comment>
<dbReference type="InterPro" id="IPR023696">
    <property type="entry name" value="Ureohydrolase_dom_sf"/>
</dbReference>
<feature type="binding site" evidence="5">
    <location>
        <position position="159"/>
    </location>
    <ligand>
        <name>Mn(2+)</name>
        <dbReference type="ChEBI" id="CHEBI:29035"/>
        <label>2</label>
    </ligand>
</feature>
<dbReference type="GO" id="GO:0033389">
    <property type="term" value="P:putrescine biosynthetic process from arginine, via agmatine"/>
    <property type="evidence" value="ECO:0007669"/>
    <property type="project" value="TreeGrafter"/>
</dbReference>
<dbReference type="Proteomes" id="UP000482155">
    <property type="component" value="Unassembled WGS sequence"/>
</dbReference>
<evidence type="ECO:0000256" key="7">
    <source>
        <dbReference type="PROSITE-ProRule" id="PRU00742"/>
    </source>
</evidence>
<dbReference type="InterPro" id="IPR005923">
    <property type="entry name" value="HutG"/>
</dbReference>
<evidence type="ECO:0000256" key="3">
    <source>
        <dbReference type="ARBA" id="ARBA00022808"/>
    </source>
</evidence>
<protein>
    <recommendedName>
        <fullName evidence="5 6">Formimidoylglutamase</fullName>
        <ecNumber evidence="5 6">3.5.3.8</ecNumber>
    </recommendedName>
    <alternativeName>
        <fullName evidence="5">Formiminoglutamase</fullName>
    </alternativeName>
    <alternativeName>
        <fullName evidence="5">Formiminoglutamate hydrolase</fullName>
    </alternativeName>
</protein>
<organism evidence="8 9">
    <name type="scientific">Noviherbaspirillum galbum</name>
    <dbReference type="NCBI Taxonomy" id="2709383"/>
    <lineage>
        <taxon>Bacteria</taxon>
        <taxon>Pseudomonadati</taxon>
        <taxon>Pseudomonadota</taxon>
        <taxon>Betaproteobacteria</taxon>
        <taxon>Burkholderiales</taxon>
        <taxon>Oxalobacteraceae</taxon>
        <taxon>Noviherbaspirillum</taxon>
    </lineage>
</organism>
<feature type="binding site" evidence="5">
    <location>
        <position position="250"/>
    </location>
    <ligand>
        <name>Mn(2+)</name>
        <dbReference type="ChEBI" id="CHEBI:29035"/>
        <label>2</label>
    </ligand>
</feature>
<dbReference type="PRINTS" id="PR00116">
    <property type="entry name" value="ARGINASE"/>
</dbReference>
<dbReference type="AlphaFoldDB" id="A0A6B3SJL3"/>
<dbReference type="CDD" id="cd09988">
    <property type="entry name" value="Formimidoylglutamase"/>
    <property type="match status" value="1"/>
</dbReference>
<dbReference type="GO" id="GO:0019557">
    <property type="term" value="P:L-histidine catabolic process to glutamate and formate"/>
    <property type="evidence" value="ECO:0007669"/>
    <property type="project" value="UniProtKB-UniPathway"/>
</dbReference>
<sequence length="331" mass="35056">MTMHTQADMQQWRGRVDALEGEAGKRWHQVVSPELAAPSGKGIALVGFACDAGVARNHGRIGASKGPAATRAALGNMPVHACRSIVDAGDIAPRQQGDHDGLEEAQQELAARIDDILSCGRLPVALGGGHEIAFGSFSGLARHLAARPGVPRIGVINLDAHFDLRMAEQASSGTPFRQIAEDCASRGWAFNYCCLGISRFGNTEALFECARKLGVRWRLDEEMSLLHLGETLHSVQDFLAGVDHVYFTTCLDVLPAATAPGVSAPAARGVSLEVIESIVDAVAGSGKLRVADIAELNPAHDIDQRTARVAARLVARIADAYCAARTEDAQA</sequence>
<dbReference type="SUPFAM" id="SSF52768">
    <property type="entry name" value="Arginase/deacetylase"/>
    <property type="match status" value="1"/>
</dbReference>
<dbReference type="GO" id="GO:0008783">
    <property type="term" value="F:agmatinase activity"/>
    <property type="evidence" value="ECO:0007669"/>
    <property type="project" value="TreeGrafter"/>
</dbReference>
<comment type="function">
    <text evidence="5">Catalyzes the conversion of N-formimidoyl-L-glutamate to L-glutamate and formamide.</text>
</comment>
<feature type="binding site" evidence="5">
    <location>
        <position position="161"/>
    </location>
    <ligand>
        <name>Mn(2+)</name>
        <dbReference type="ChEBI" id="CHEBI:29035"/>
        <label>2</label>
    </ligand>
</feature>
<keyword evidence="4 5" id="KW-0464">Manganese</keyword>
<dbReference type="Gene3D" id="3.40.800.10">
    <property type="entry name" value="Ureohydrolase domain"/>
    <property type="match status" value="1"/>
</dbReference>
<evidence type="ECO:0000256" key="1">
    <source>
        <dbReference type="ARBA" id="ARBA00022723"/>
    </source>
</evidence>
<name>A0A6B3SJL3_9BURK</name>
<dbReference type="EC" id="3.5.3.8" evidence="5 6"/>
<dbReference type="PANTHER" id="PTHR11358:SF35">
    <property type="entry name" value="FORMIMIDOYLGLUTAMASE"/>
    <property type="match status" value="1"/>
</dbReference>
<dbReference type="HAMAP" id="MF_00737">
    <property type="entry name" value="Formimidoylglutam"/>
    <property type="match status" value="1"/>
</dbReference>